<dbReference type="SUPFAM" id="SSF51182">
    <property type="entry name" value="RmlC-like cupins"/>
    <property type="match status" value="1"/>
</dbReference>
<dbReference type="InterPro" id="IPR051610">
    <property type="entry name" value="GPI/OXD"/>
</dbReference>
<name>A0ABX0JRY7_9PROT</name>
<comment type="caution">
    <text evidence="4">The sequence shown here is derived from an EMBL/GenBank/DDBJ whole genome shotgun (WGS) entry which is preliminary data.</text>
</comment>
<dbReference type="PANTHER" id="PTHR35848:SF6">
    <property type="entry name" value="CUPIN TYPE-2 DOMAIN-CONTAINING PROTEIN"/>
    <property type="match status" value="1"/>
</dbReference>
<keyword evidence="2" id="KW-0732">Signal</keyword>
<dbReference type="InterPro" id="IPR011051">
    <property type="entry name" value="RmlC_Cupin_sf"/>
</dbReference>
<sequence>MKASLTLAAALTALAAPAEAQHLSPADVPAIHPTKESTLQELLGQNAGLRSDRMSIALFTLAPGSAYPASHNITSEEVFLIRSGTGTVWLNATPTKVAPGDLIRIPAGIDHKIEASRQGPLSFYAISAPPFRSDDTVPAR</sequence>
<dbReference type="Proteomes" id="UP000635278">
    <property type="component" value="Unassembled WGS sequence"/>
</dbReference>
<organism evidence="4 5">
    <name type="scientific">Acetobacter musti</name>
    <dbReference type="NCBI Taxonomy" id="864732"/>
    <lineage>
        <taxon>Bacteria</taxon>
        <taxon>Pseudomonadati</taxon>
        <taxon>Pseudomonadota</taxon>
        <taxon>Alphaproteobacteria</taxon>
        <taxon>Acetobacterales</taxon>
        <taxon>Acetobacteraceae</taxon>
        <taxon>Acetobacter</taxon>
    </lineage>
</organism>
<dbReference type="Pfam" id="PF07883">
    <property type="entry name" value="Cupin_2"/>
    <property type="match status" value="1"/>
</dbReference>
<protein>
    <submittedName>
        <fullName evidence="4">Cupin domain-containing protein</fullName>
    </submittedName>
</protein>
<dbReference type="EMBL" id="WOTB01000017">
    <property type="protein sequence ID" value="NHN85558.1"/>
    <property type="molecule type" value="Genomic_DNA"/>
</dbReference>
<keyword evidence="5" id="KW-1185">Reference proteome</keyword>
<reference evidence="4 5" key="1">
    <citation type="journal article" date="2020" name="Int. J. Syst. Evol. Microbiol.">
        <title>Novel acetic acid bacteria from cider fermentations: Acetobacter conturbans sp. nov. and Acetobacter fallax sp. nov.</title>
        <authorList>
            <person name="Sombolestani A.S."/>
            <person name="Cleenwerck I."/>
            <person name="Cnockaert M."/>
            <person name="Borremans W."/>
            <person name="Wieme A.D."/>
            <person name="De Vuyst L."/>
            <person name="Vandamme P."/>
        </authorList>
    </citation>
    <scope>NUCLEOTIDE SEQUENCE [LARGE SCALE GENOMIC DNA]</scope>
    <source>
        <strain evidence="4 5">LMG 30640</strain>
    </source>
</reference>
<keyword evidence="1" id="KW-0479">Metal-binding</keyword>
<evidence type="ECO:0000313" key="4">
    <source>
        <dbReference type="EMBL" id="NHN85558.1"/>
    </source>
</evidence>
<dbReference type="PANTHER" id="PTHR35848">
    <property type="entry name" value="OXALATE-BINDING PROTEIN"/>
    <property type="match status" value="1"/>
</dbReference>
<evidence type="ECO:0000256" key="1">
    <source>
        <dbReference type="ARBA" id="ARBA00022723"/>
    </source>
</evidence>
<feature type="chain" id="PRO_5046521384" evidence="2">
    <location>
        <begin position="21"/>
        <end position="140"/>
    </location>
</feature>
<evidence type="ECO:0000259" key="3">
    <source>
        <dbReference type="Pfam" id="PF07883"/>
    </source>
</evidence>
<dbReference type="InterPro" id="IPR014710">
    <property type="entry name" value="RmlC-like_jellyroll"/>
</dbReference>
<feature type="signal peptide" evidence="2">
    <location>
        <begin position="1"/>
        <end position="20"/>
    </location>
</feature>
<dbReference type="InterPro" id="IPR013096">
    <property type="entry name" value="Cupin_2"/>
</dbReference>
<dbReference type="Gene3D" id="2.60.120.10">
    <property type="entry name" value="Jelly Rolls"/>
    <property type="match status" value="1"/>
</dbReference>
<evidence type="ECO:0000256" key="2">
    <source>
        <dbReference type="SAM" id="SignalP"/>
    </source>
</evidence>
<feature type="domain" description="Cupin type-2" evidence="3">
    <location>
        <begin position="58"/>
        <end position="126"/>
    </location>
</feature>
<accession>A0ABX0JRY7</accession>
<dbReference type="RefSeq" id="WP_173583945.1">
    <property type="nucleotide sequence ID" value="NZ_WOTB01000017.1"/>
</dbReference>
<gene>
    <name evidence="4" type="ORF">GOB93_13030</name>
</gene>
<evidence type="ECO:0000313" key="5">
    <source>
        <dbReference type="Proteomes" id="UP000635278"/>
    </source>
</evidence>
<proteinExistence type="predicted"/>